<protein>
    <submittedName>
        <fullName evidence="1">Uncharacterized protein</fullName>
    </submittedName>
</protein>
<comment type="caution">
    <text evidence="1">The sequence shown here is derived from an EMBL/GenBank/DDBJ whole genome shotgun (WGS) entry which is preliminary data.</text>
</comment>
<dbReference type="Proteomes" id="UP000287798">
    <property type="component" value="Unassembled WGS sequence"/>
</dbReference>
<dbReference type="EMBL" id="QZMU01000001">
    <property type="protein sequence ID" value="RRQ21911.1"/>
    <property type="molecule type" value="Genomic_DNA"/>
</dbReference>
<dbReference type="AlphaFoldDB" id="A0A426QJG8"/>
<evidence type="ECO:0000313" key="2">
    <source>
        <dbReference type="Proteomes" id="UP000287798"/>
    </source>
</evidence>
<accession>A0A426QJG8</accession>
<keyword evidence="2" id="KW-1185">Reference proteome</keyword>
<reference evidence="1 2" key="1">
    <citation type="journal article" date="2010" name="Int. J. Syst. Evol. Microbiol.">
        <title>Thiohalobacter thiocyanaticus gen. nov., sp. nov., a moderately halophilic, sulfur-oxidizing gammaproteobacterium from hypersaline lakes, that utilizes thiocyanate.</title>
        <authorList>
            <person name="Sorokin D.Y."/>
            <person name="Kovaleva O.L."/>
            <person name="Tourova T.P."/>
            <person name="Muyzer G."/>
        </authorList>
    </citation>
    <scope>NUCLEOTIDE SEQUENCE [LARGE SCALE GENOMIC DNA]</scope>
    <source>
        <strain evidence="1 2">Hrh1</strain>
    </source>
</reference>
<gene>
    <name evidence="1" type="ORF">D6C00_08095</name>
</gene>
<organism evidence="1 2">
    <name type="scientific">Thiohalobacter thiocyanaticus</name>
    <dbReference type="NCBI Taxonomy" id="585455"/>
    <lineage>
        <taxon>Bacteria</taxon>
        <taxon>Pseudomonadati</taxon>
        <taxon>Pseudomonadota</taxon>
        <taxon>Gammaproteobacteria</taxon>
        <taxon>Thiohalobacterales</taxon>
        <taxon>Thiohalobacteraceae</taxon>
        <taxon>Thiohalobacter</taxon>
    </lineage>
</organism>
<sequence>MKDHLQEVVPADGKAEMVRAVAKGDIQLYRVRCTPSMRPIAKAVANPALRCELVDGGQAWKTLASFVTPEYFEDFAEVIFMAALFENTILFHLWSNYWDIHFRPHEDIGRFISRDVHSEQGPFISIAHVLHEDDNASRYNLERNWKTGRANAKRGDRVIDRAVQLAGELFKGSKFLLQTNNWHSARLAPEDLPKGAIPIKVNSHGLNEYKGYTRAASLAITNPDNHEARWLVSRTGLDPDKMYLAYRIHTVYQAVGRTAIRDYGNAVPKVFLVAGKEDAEYLHKLFQGSRWIGKVGDVPSLKQLTQKNRKPKLVDSSQYARWRNRRDALKRKIRKGTISEPEAKELEQINSRLADLKMAADGA</sequence>
<name>A0A426QJG8_9GAMM</name>
<proteinExistence type="predicted"/>
<evidence type="ECO:0000313" key="1">
    <source>
        <dbReference type="EMBL" id="RRQ21911.1"/>
    </source>
</evidence>